<dbReference type="PANTHER" id="PTHR43133">
    <property type="entry name" value="RNA POLYMERASE ECF-TYPE SIGMA FACTO"/>
    <property type="match status" value="1"/>
</dbReference>
<evidence type="ECO:0000313" key="7">
    <source>
        <dbReference type="EMBL" id="MET7000423.1"/>
    </source>
</evidence>
<proteinExistence type="inferred from homology"/>
<evidence type="ECO:0000256" key="2">
    <source>
        <dbReference type="ARBA" id="ARBA00023015"/>
    </source>
</evidence>
<dbReference type="InterPro" id="IPR039425">
    <property type="entry name" value="RNA_pol_sigma-70-like"/>
</dbReference>
<dbReference type="RefSeq" id="WP_354662982.1">
    <property type="nucleotide sequence ID" value="NZ_JBEXAC010000002.1"/>
</dbReference>
<dbReference type="Pfam" id="PF04542">
    <property type="entry name" value="Sigma70_r2"/>
    <property type="match status" value="1"/>
</dbReference>
<keyword evidence="3" id="KW-0731">Sigma factor</keyword>
<feature type="domain" description="RNA polymerase sigma-70 region 2" evidence="5">
    <location>
        <begin position="27"/>
        <end position="91"/>
    </location>
</feature>
<evidence type="ECO:0000256" key="3">
    <source>
        <dbReference type="ARBA" id="ARBA00023082"/>
    </source>
</evidence>
<dbReference type="PANTHER" id="PTHR43133:SF46">
    <property type="entry name" value="RNA POLYMERASE SIGMA-70 FACTOR ECF SUBFAMILY"/>
    <property type="match status" value="1"/>
</dbReference>
<dbReference type="Gene3D" id="1.10.1740.10">
    <property type="match status" value="1"/>
</dbReference>
<dbReference type="InterPro" id="IPR013249">
    <property type="entry name" value="RNA_pol_sigma70_r4_t2"/>
</dbReference>
<reference evidence="7 8" key="1">
    <citation type="submission" date="2024-06" db="EMBL/GenBank/DDBJ databases">
        <title>Chitinophaga defluvii sp. nov., isolated from municipal sewage.</title>
        <authorList>
            <person name="Zhang L."/>
        </authorList>
    </citation>
    <scope>NUCLEOTIDE SEQUENCE [LARGE SCALE GENOMIC DNA]</scope>
    <source>
        <strain evidence="7 8">H8</strain>
    </source>
</reference>
<evidence type="ECO:0000259" key="6">
    <source>
        <dbReference type="Pfam" id="PF08281"/>
    </source>
</evidence>
<dbReference type="SUPFAM" id="SSF88659">
    <property type="entry name" value="Sigma3 and sigma4 domains of RNA polymerase sigma factors"/>
    <property type="match status" value="1"/>
</dbReference>
<dbReference type="Pfam" id="PF08281">
    <property type="entry name" value="Sigma70_r4_2"/>
    <property type="match status" value="1"/>
</dbReference>
<dbReference type="InterPro" id="IPR013324">
    <property type="entry name" value="RNA_pol_sigma_r3/r4-like"/>
</dbReference>
<keyword evidence="4" id="KW-0804">Transcription</keyword>
<dbReference type="InterPro" id="IPR007627">
    <property type="entry name" value="RNA_pol_sigma70_r2"/>
</dbReference>
<accession>A0ABV2TBK7</accession>
<protein>
    <submittedName>
        <fullName evidence="7">RNA polymerase sigma-70 factor</fullName>
    </submittedName>
</protein>
<keyword evidence="2" id="KW-0805">Transcription regulation</keyword>
<dbReference type="Proteomes" id="UP001549749">
    <property type="component" value="Unassembled WGS sequence"/>
</dbReference>
<evidence type="ECO:0000313" key="8">
    <source>
        <dbReference type="Proteomes" id="UP001549749"/>
    </source>
</evidence>
<dbReference type="InterPro" id="IPR014327">
    <property type="entry name" value="RNA_pol_sigma70_bacteroid"/>
</dbReference>
<dbReference type="NCBIfam" id="TIGR02937">
    <property type="entry name" value="sigma70-ECF"/>
    <property type="match status" value="1"/>
</dbReference>
<dbReference type="Gene3D" id="1.10.10.10">
    <property type="entry name" value="Winged helix-like DNA-binding domain superfamily/Winged helix DNA-binding domain"/>
    <property type="match status" value="1"/>
</dbReference>
<gene>
    <name evidence="7" type="ORF">ABR189_23730</name>
</gene>
<feature type="domain" description="RNA polymerase sigma factor 70 region 4 type 2" evidence="6">
    <location>
        <begin position="122"/>
        <end position="174"/>
    </location>
</feature>
<dbReference type="InterPro" id="IPR014284">
    <property type="entry name" value="RNA_pol_sigma-70_dom"/>
</dbReference>
<name>A0ABV2TBK7_9BACT</name>
<sequence length="192" mass="22473">MLRYSALDEKELMCRLREHDEVAFTEIYSRYWKMLFGIAYNRLKDMATAEDIVHDVLTLVWQKRLELAPDNLPAYLAAAVKFSVLAHLRKKMSARNYILQSTAEITTTPHPDVVLHHKRILQMVREEVEKLPEKCRLIFKDSREQGLTTAEIAEKFNISGKTVENQLNKALRHLKSSFRSLFLLLLLLFFQP</sequence>
<organism evidence="7 8">
    <name type="scientific">Chitinophaga defluvii</name>
    <dbReference type="NCBI Taxonomy" id="3163343"/>
    <lineage>
        <taxon>Bacteria</taxon>
        <taxon>Pseudomonadati</taxon>
        <taxon>Bacteroidota</taxon>
        <taxon>Chitinophagia</taxon>
        <taxon>Chitinophagales</taxon>
        <taxon>Chitinophagaceae</taxon>
        <taxon>Chitinophaga</taxon>
    </lineage>
</organism>
<dbReference type="EMBL" id="JBEXAC010000002">
    <property type="protein sequence ID" value="MET7000423.1"/>
    <property type="molecule type" value="Genomic_DNA"/>
</dbReference>
<dbReference type="SUPFAM" id="SSF88946">
    <property type="entry name" value="Sigma2 domain of RNA polymerase sigma factors"/>
    <property type="match status" value="1"/>
</dbReference>
<evidence type="ECO:0000259" key="5">
    <source>
        <dbReference type="Pfam" id="PF04542"/>
    </source>
</evidence>
<dbReference type="InterPro" id="IPR036388">
    <property type="entry name" value="WH-like_DNA-bd_sf"/>
</dbReference>
<dbReference type="InterPro" id="IPR013325">
    <property type="entry name" value="RNA_pol_sigma_r2"/>
</dbReference>
<comment type="similarity">
    <text evidence="1">Belongs to the sigma-70 factor family. ECF subfamily.</text>
</comment>
<keyword evidence="8" id="KW-1185">Reference proteome</keyword>
<comment type="caution">
    <text evidence="7">The sequence shown here is derived from an EMBL/GenBank/DDBJ whole genome shotgun (WGS) entry which is preliminary data.</text>
</comment>
<dbReference type="NCBIfam" id="TIGR02985">
    <property type="entry name" value="Sig70_bacteroi1"/>
    <property type="match status" value="1"/>
</dbReference>
<evidence type="ECO:0000256" key="1">
    <source>
        <dbReference type="ARBA" id="ARBA00010641"/>
    </source>
</evidence>
<evidence type="ECO:0000256" key="4">
    <source>
        <dbReference type="ARBA" id="ARBA00023163"/>
    </source>
</evidence>